<evidence type="ECO:0000256" key="10">
    <source>
        <dbReference type="ARBA" id="ARBA00023026"/>
    </source>
</evidence>
<dbReference type="OrthoDB" id="443318at2759"/>
<dbReference type="Gene3D" id="3.40.50.1820">
    <property type="entry name" value="alpha/beta hydrolase"/>
    <property type="match status" value="1"/>
</dbReference>
<dbReference type="PANTHER" id="PTHR11802">
    <property type="entry name" value="SERINE PROTEASE FAMILY S10 SERINE CARBOXYPEPTIDASE"/>
    <property type="match status" value="1"/>
</dbReference>
<comment type="function">
    <text evidence="13">Extracellular serine carboxypeptidase that contributes to pathogenicity.</text>
</comment>
<keyword evidence="6 14" id="KW-0121">Carboxypeptidase</keyword>
<dbReference type="InterPro" id="IPR001563">
    <property type="entry name" value="Peptidase_S10"/>
</dbReference>
<comment type="caution">
    <text evidence="16">The sequence shown here is derived from an EMBL/GenBank/DDBJ whole genome shotgun (WGS) entry which is preliminary data.</text>
</comment>
<evidence type="ECO:0000256" key="9">
    <source>
        <dbReference type="ARBA" id="ARBA00022801"/>
    </source>
</evidence>
<keyword evidence="7 14" id="KW-0645">Protease</keyword>
<dbReference type="PANTHER" id="PTHR11802:SF189">
    <property type="entry name" value="CARBOXYPEPTIDASE"/>
    <property type="match status" value="1"/>
</dbReference>
<comment type="catalytic activity">
    <reaction evidence="1">
        <text>Preferential release of a C-terminal arginine or lysine residue.</text>
        <dbReference type="EC" id="3.4.16.6"/>
    </reaction>
</comment>
<evidence type="ECO:0000313" key="16">
    <source>
        <dbReference type="EMBL" id="TKA63554.1"/>
    </source>
</evidence>
<feature type="chain" id="PRO_5021039606" description="Carboxypeptidase" evidence="14">
    <location>
        <begin position="24"/>
        <end position="549"/>
    </location>
</feature>
<evidence type="ECO:0000256" key="14">
    <source>
        <dbReference type="RuleBase" id="RU361156"/>
    </source>
</evidence>
<name>A0A4U0WKF6_9PEZI</name>
<evidence type="ECO:0000256" key="1">
    <source>
        <dbReference type="ARBA" id="ARBA00001003"/>
    </source>
</evidence>
<keyword evidence="17" id="KW-1185">Reference proteome</keyword>
<comment type="subcellular location">
    <subcellularLocation>
        <location evidence="2">Cell membrane</location>
        <topology evidence="2">Lipid-anchor</topology>
        <topology evidence="2">GPI-anchor</topology>
    </subcellularLocation>
</comment>
<evidence type="ECO:0000256" key="13">
    <source>
        <dbReference type="ARBA" id="ARBA00037356"/>
    </source>
</evidence>
<dbReference type="InterPro" id="IPR018202">
    <property type="entry name" value="Ser_caboxypep_ser_AS"/>
</dbReference>
<evidence type="ECO:0000256" key="15">
    <source>
        <dbReference type="SAM" id="MobiDB-lite"/>
    </source>
</evidence>
<dbReference type="Proteomes" id="UP000309340">
    <property type="component" value="Unassembled WGS sequence"/>
</dbReference>
<evidence type="ECO:0000313" key="17">
    <source>
        <dbReference type="Proteomes" id="UP000309340"/>
    </source>
</evidence>
<comment type="similarity">
    <text evidence="3 14">Belongs to the peptidase S10 family.</text>
</comment>
<keyword evidence="11" id="KW-0325">Glycoprotein</keyword>
<dbReference type="InterPro" id="IPR029058">
    <property type="entry name" value="AB_hydrolase_fold"/>
</dbReference>
<dbReference type="GO" id="GO:0006508">
    <property type="term" value="P:proteolysis"/>
    <property type="evidence" value="ECO:0007669"/>
    <property type="project" value="UniProtKB-KW"/>
</dbReference>
<dbReference type="AlphaFoldDB" id="A0A4U0WKF6"/>
<evidence type="ECO:0000256" key="4">
    <source>
        <dbReference type="ARBA" id="ARBA00022475"/>
    </source>
</evidence>
<evidence type="ECO:0000256" key="2">
    <source>
        <dbReference type="ARBA" id="ARBA00004609"/>
    </source>
</evidence>
<dbReference type="GO" id="GO:0000324">
    <property type="term" value="C:fungal-type vacuole"/>
    <property type="evidence" value="ECO:0007669"/>
    <property type="project" value="TreeGrafter"/>
</dbReference>
<protein>
    <recommendedName>
        <fullName evidence="14">Carboxypeptidase</fullName>
        <ecNumber evidence="14">3.4.16.-</ecNumber>
    </recommendedName>
</protein>
<dbReference type="PRINTS" id="PR00724">
    <property type="entry name" value="CRBOXYPTASEC"/>
</dbReference>
<dbReference type="EMBL" id="NAJQ01000931">
    <property type="protein sequence ID" value="TKA63554.1"/>
    <property type="molecule type" value="Genomic_DNA"/>
</dbReference>
<evidence type="ECO:0000256" key="5">
    <source>
        <dbReference type="ARBA" id="ARBA00022622"/>
    </source>
</evidence>
<evidence type="ECO:0000256" key="6">
    <source>
        <dbReference type="ARBA" id="ARBA00022645"/>
    </source>
</evidence>
<keyword evidence="5" id="KW-0336">GPI-anchor</keyword>
<feature type="signal peptide" evidence="14">
    <location>
        <begin position="1"/>
        <end position="23"/>
    </location>
</feature>
<dbReference type="SUPFAM" id="SSF53474">
    <property type="entry name" value="alpha/beta-Hydrolases"/>
    <property type="match status" value="1"/>
</dbReference>
<accession>A0A4U0WKF6</accession>
<dbReference type="STRING" id="329884.A0A4U0WKF6"/>
<keyword evidence="8 14" id="KW-0732">Signal</keyword>
<keyword evidence="5" id="KW-0472">Membrane</keyword>
<dbReference type="Pfam" id="PF00450">
    <property type="entry name" value="Peptidase_S10"/>
    <property type="match status" value="1"/>
</dbReference>
<dbReference type="GO" id="GO:0098552">
    <property type="term" value="C:side of membrane"/>
    <property type="evidence" value="ECO:0007669"/>
    <property type="project" value="UniProtKB-KW"/>
</dbReference>
<dbReference type="GO" id="GO:0005886">
    <property type="term" value="C:plasma membrane"/>
    <property type="evidence" value="ECO:0007669"/>
    <property type="project" value="UniProtKB-SubCell"/>
</dbReference>
<keyword evidence="10" id="KW-0843">Virulence</keyword>
<dbReference type="PROSITE" id="PS00131">
    <property type="entry name" value="CARBOXYPEPT_SER_SER"/>
    <property type="match status" value="1"/>
</dbReference>
<dbReference type="EC" id="3.4.16.-" evidence="14"/>
<gene>
    <name evidence="16" type="ORF">B0A55_11168</name>
</gene>
<sequence>MALSLKIRVSLLGLFGLTSFCAAQFPSEPQGITVLRSRFDNNISISYKEHLGEPQGYPINTFFWFFEARNNPENAPLSIYIAGGPGSSSMPALLAENGPCFVLPDGNSTKPNPWSWNNEVNMLYLDQPVQVGFSYDVLQNVTKPKLKSCGAGLVNATDPVPEQNASIRTYPSQNPNSTSLGTRNAAIALWQFSQTWFQEFPEYHSSRISLATESYGGRYGPEIFRFFEEQNQRIRNGSSDVPGETFLLHLDTLIIINGWVDSLIQWPTQPHIAYNNTYGIETINATIYQRMLEALDRPGGCSDQTYECREAASLYDPTNIGINETVNAICKAAYDFCFINLGRLYANSSSHGFYDYGTLNTDSGPPIIQPFHEAFLNQPHVQSALGVPLNYTGFSLAAWQAFSSTGDFQRSGSLDGLAYLLDKGVKVALVYGDRDFVCNWLGGEAVSLAINHTDSEHFRHAGYSPIQTNETYIGGQVRQYDNLSFSRVYEAGHAAAAYQPETVHRTFQRALFNKDIATGAVSTLDGSYTSTGPSDTWAIKNEPPSPRSG</sequence>
<keyword evidence="4" id="KW-1003">Cell membrane</keyword>
<reference evidence="16 17" key="1">
    <citation type="submission" date="2017-03" db="EMBL/GenBank/DDBJ databases">
        <title>Genomes of endolithic fungi from Antarctica.</title>
        <authorList>
            <person name="Coleine C."/>
            <person name="Masonjones S."/>
            <person name="Stajich J.E."/>
        </authorList>
    </citation>
    <scope>NUCLEOTIDE SEQUENCE [LARGE SCALE GENOMIC DNA]</scope>
    <source>
        <strain evidence="16 17">CCFEE 5184</strain>
    </source>
</reference>
<evidence type="ECO:0000256" key="3">
    <source>
        <dbReference type="ARBA" id="ARBA00009431"/>
    </source>
</evidence>
<keyword evidence="9 14" id="KW-0378">Hydrolase</keyword>
<proteinExistence type="inferred from homology"/>
<feature type="region of interest" description="Disordered" evidence="15">
    <location>
        <begin position="527"/>
        <end position="549"/>
    </location>
</feature>
<evidence type="ECO:0000256" key="12">
    <source>
        <dbReference type="ARBA" id="ARBA00023288"/>
    </source>
</evidence>
<keyword evidence="12" id="KW-0449">Lipoprotein</keyword>
<organism evidence="16 17">
    <name type="scientific">Friedmanniomyces simplex</name>
    <dbReference type="NCBI Taxonomy" id="329884"/>
    <lineage>
        <taxon>Eukaryota</taxon>
        <taxon>Fungi</taxon>
        <taxon>Dikarya</taxon>
        <taxon>Ascomycota</taxon>
        <taxon>Pezizomycotina</taxon>
        <taxon>Dothideomycetes</taxon>
        <taxon>Dothideomycetidae</taxon>
        <taxon>Mycosphaerellales</taxon>
        <taxon>Teratosphaeriaceae</taxon>
        <taxon>Friedmanniomyces</taxon>
    </lineage>
</organism>
<evidence type="ECO:0000256" key="11">
    <source>
        <dbReference type="ARBA" id="ARBA00023180"/>
    </source>
</evidence>
<dbReference type="GO" id="GO:0004185">
    <property type="term" value="F:serine-type carboxypeptidase activity"/>
    <property type="evidence" value="ECO:0007669"/>
    <property type="project" value="UniProtKB-UniRule"/>
</dbReference>
<evidence type="ECO:0000256" key="7">
    <source>
        <dbReference type="ARBA" id="ARBA00022670"/>
    </source>
</evidence>
<evidence type="ECO:0000256" key="8">
    <source>
        <dbReference type="ARBA" id="ARBA00022729"/>
    </source>
</evidence>